<evidence type="ECO:0008006" key="4">
    <source>
        <dbReference type="Google" id="ProtNLM"/>
    </source>
</evidence>
<dbReference type="EMBL" id="NESQ01000063">
    <property type="protein sequence ID" value="PUU80485.1"/>
    <property type="molecule type" value="Genomic_DNA"/>
</dbReference>
<proteinExistence type="predicted"/>
<reference evidence="2 3" key="1">
    <citation type="submission" date="2017-04" db="EMBL/GenBank/DDBJ databases">
        <title>Draft genome sequence of Tuber borchii Vittad., a whitish edible truffle.</title>
        <authorList>
            <consortium name="DOE Joint Genome Institute"/>
            <person name="Murat C."/>
            <person name="Kuo A."/>
            <person name="Barry K.W."/>
            <person name="Clum A."/>
            <person name="Dockter R.B."/>
            <person name="Fauchery L."/>
            <person name="Iotti M."/>
            <person name="Kohler A."/>
            <person name="Labutti K."/>
            <person name="Lindquist E.A."/>
            <person name="Lipzen A."/>
            <person name="Ohm R.A."/>
            <person name="Wang M."/>
            <person name="Grigoriev I.V."/>
            <person name="Zambonelli A."/>
            <person name="Martin F.M."/>
        </authorList>
    </citation>
    <scope>NUCLEOTIDE SEQUENCE [LARGE SCALE GENOMIC DNA]</scope>
    <source>
        <strain evidence="2 3">Tbo3840</strain>
    </source>
</reference>
<evidence type="ECO:0000256" key="1">
    <source>
        <dbReference type="SAM" id="SignalP"/>
    </source>
</evidence>
<gene>
    <name evidence="2" type="ORF">B9Z19DRAFT_1079288</name>
</gene>
<sequence>MIYHSLTNPSLLISLSFLFSLLISLLSSANNFKTLTNTPLAISNVFSISLSNAPFHLTHWRNCRSTFLYRSFCRSPPSLTPPGLRHKP</sequence>
<name>A0A2T6ZYI7_TUBBO</name>
<comment type="caution">
    <text evidence="2">The sequence shown here is derived from an EMBL/GenBank/DDBJ whole genome shotgun (WGS) entry which is preliminary data.</text>
</comment>
<keyword evidence="1" id="KW-0732">Signal</keyword>
<dbReference type="Proteomes" id="UP000244722">
    <property type="component" value="Unassembled WGS sequence"/>
</dbReference>
<accession>A0A2T6ZYI7</accession>
<evidence type="ECO:0000313" key="3">
    <source>
        <dbReference type="Proteomes" id="UP000244722"/>
    </source>
</evidence>
<evidence type="ECO:0000313" key="2">
    <source>
        <dbReference type="EMBL" id="PUU80485.1"/>
    </source>
</evidence>
<dbReference type="AlphaFoldDB" id="A0A2T6ZYI7"/>
<feature type="signal peptide" evidence="1">
    <location>
        <begin position="1"/>
        <end position="28"/>
    </location>
</feature>
<keyword evidence="3" id="KW-1185">Reference proteome</keyword>
<feature type="chain" id="PRO_5015725389" description="Secreted protein" evidence="1">
    <location>
        <begin position="29"/>
        <end position="88"/>
    </location>
</feature>
<protein>
    <recommendedName>
        <fullName evidence="4">Secreted protein</fullName>
    </recommendedName>
</protein>
<organism evidence="2 3">
    <name type="scientific">Tuber borchii</name>
    <name type="common">White truffle</name>
    <dbReference type="NCBI Taxonomy" id="42251"/>
    <lineage>
        <taxon>Eukaryota</taxon>
        <taxon>Fungi</taxon>
        <taxon>Dikarya</taxon>
        <taxon>Ascomycota</taxon>
        <taxon>Pezizomycotina</taxon>
        <taxon>Pezizomycetes</taxon>
        <taxon>Pezizales</taxon>
        <taxon>Tuberaceae</taxon>
        <taxon>Tuber</taxon>
    </lineage>
</organism>